<dbReference type="PANTHER" id="PTHR10809">
    <property type="entry name" value="VESICLE-ASSOCIATED MEMBRANE PROTEIN-ASSOCIATED PROTEIN"/>
    <property type="match status" value="1"/>
</dbReference>
<evidence type="ECO:0000259" key="4">
    <source>
        <dbReference type="PROSITE" id="PS50202"/>
    </source>
</evidence>
<accession>A0AAE1MTJ4</accession>
<sequence length="367" mass="41302">MSIGLLQIEPKELKFTFEQKKQSSCSVQLTNITHHYVAFKIKTTSPKKYSVRPHVGVLMPKSSFSFVVIMQAQRTALVDLMCKDKFLIQSTIVPDGTTDNDITSSLFVKDSGRYIEEEKLKVALISPFHSAEASPVNGDTKKGLAHGTDKIFSKDEIVSPEHMVVKNAENKIDNDKLKHEKGMKLKPTKDRVSEAVKDVEEQKPDKAVPEVSKDLELNIAEDAEELKSEKAAELKISKGEEELKLMESIEKLEVSKDANFNTAMNVEELKSEREAKSEGVEELKLMASIEEMKLKLDEFESKLNEAVATISKLREERKASNLETKILQEKVADLSRRDARKVQDGFPLLYVCMVALICVFLGCRLHS</sequence>
<evidence type="ECO:0000256" key="2">
    <source>
        <dbReference type="SAM" id="Coils"/>
    </source>
</evidence>
<dbReference type="InterPro" id="IPR008962">
    <property type="entry name" value="PapD-like_sf"/>
</dbReference>
<evidence type="ECO:0000256" key="1">
    <source>
        <dbReference type="ARBA" id="ARBA00008932"/>
    </source>
</evidence>
<proteinExistence type="inferred from homology"/>
<keyword evidence="3" id="KW-1133">Transmembrane helix</keyword>
<dbReference type="PIRSF" id="PIRSF019693">
    <property type="entry name" value="VAMP-associated"/>
    <property type="match status" value="1"/>
</dbReference>
<dbReference type="InterPro" id="IPR000535">
    <property type="entry name" value="MSP_dom"/>
</dbReference>
<feature type="transmembrane region" description="Helical" evidence="3">
    <location>
        <begin position="345"/>
        <end position="363"/>
    </location>
</feature>
<dbReference type="EMBL" id="JAWXYG010000005">
    <property type="protein sequence ID" value="KAK4273518.1"/>
    <property type="molecule type" value="Genomic_DNA"/>
</dbReference>
<name>A0AAE1MTJ4_9FABA</name>
<dbReference type="GO" id="GO:0005886">
    <property type="term" value="C:plasma membrane"/>
    <property type="evidence" value="ECO:0007669"/>
    <property type="project" value="TreeGrafter"/>
</dbReference>
<keyword evidence="6" id="KW-1185">Reference proteome</keyword>
<evidence type="ECO:0000256" key="3">
    <source>
        <dbReference type="SAM" id="Phobius"/>
    </source>
</evidence>
<dbReference type="PROSITE" id="PS50202">
    <property type="entry name" value="MSP"/>
    <property type="match status" value="1"/>
</dbReference>
<feature type="coiled-coil region" evidence="2">
    <location>
        <begin position="266"/>
        <end position="330"/>
    </location>
</feature>
<dbReference type="GO" id="GO:0005789">
    <property type="term" value="C:endoplasmic reticulum membrane"/>
    <property type="evidence" value="ECO:0007669"/>
    <property type="project" value="InterPro"/>
</dbReference>
<comment type="similarity">
    <text evidence="1">Belongs to the VAMP-associated protein (VAP) (TC 9.B.17) family.</text>
</comment>
<dbReference type="InterPro" id="IPR013783">
    <property type="entry name" value="Ig-like_fold"/>
</dbReference>
<dbReference type="AlphaFoldDB" id="A0AAE1MTJ4"/>
<dbReference type="Gene3D" id="2.60.40.10">
    <property type="entry name" value="Immunoglobulins"/>
    <property type="match status" value="1"/>
</dbReference>
<keyword evidence="3" id="KW-0472">Membrane</keyword>
<keyword evidence="2" id="KW-0175">Coiled coil</keyword>
<evidence type="ECO:0000313" key="6">
    <source>
        <dbReference type="Proteomes" id="UP001293593"/>
    </source>
</evidence>
<dbReference type="GO" id="GO:0090158">
    <property type="term" value="P:endoplasmic reticulum membrane organization"/>
    <property type="evidence" value="ECO:0007669"/>
    <property type="project" value="TreeGrafter"/>
</dbReference>
<dbReference type="Pfam" id="PF00635">
    <property type="entry name" value="Motile_Sperm"/>
    <property type="match status" value="1"/>
</dbReference>
<evidence type="ECO:0000313" key="5">
    <source>
        <dbReference type="EMBL" id="KAK4273518.1"/>
    </source>
</evidence>
<protein>
    <recommendedName>
        <fullName evidence="4">MSP domain-containing protein</fullName>
    </recommendedName>
</protein>
<organism evidence="5 6">
    <name type="scientific">Acacia crassicarpa</name>
    <name type="common">northern wattle</name>
    <dbReference type="NCBI Taxonomy" id="499986"/>
    <lineage>
        <taxon>Eukaryota</taxon>
        <taxon>Viridiplantae</taxon>
        <taxon>Streptophyta</taxon>
        <taxon>Embryophyta</taxon>
        <taxon>Tracheophyta</taxon>
        <taxon>Spermatophyta</taxon>
        <taxon>Magnoliopsida</taxon>
        <taxon>eudicotyledons</taxon>
        <taxon>Gunneridae</taxon>
        <taxon>Pentapetalae</taxon>
        <taxon>rosids</taxon>
        <taxon>fabids</taxon>
        <taxon>Fabales</taxon>
        <taxon>Fabaceae</taxon>
        <taxon>Caesalpinioideae</taxon>
        <taxon>mimosoid clade</taxon>
        <taxon>Acacieae</taxon>
        <taxon>Acacia</taxon>
    </lineage>
</organism>
<dbReference type="PANTHER" id="PTHR10809:SF45">
    <property type="entry name" value="VESICLE-ASSOCIATED PROTEIN 2-2"/>
    <property type="match status" value="1"/>
</dbReference>
<comment type="caution">
    <text evidence="5">The sequence shown here is derived from an EMBL/GenBank/DDBJ whole genome shotgun (WGS) entry which is preliminary data.</text>
</comment>
<reference evidence="5" key="1">
    <citation type="submission" date="2023-10" db="EMBL/GenBank/DDBJ databases">
        <title>Chromosome-level genome of the transformable northern wattle, Acacia crassicarpa.</title>
        <authorList>
            <person name="Massaro I."/>
            <person name="Sinha N.R."/>
            <person name="Poethig S."/>
            <person name="Leichty A.R."/>
        </authorList>
    </citation>
    <scope>NUCLEOTIDE SEQUENCE</scope>
    <source>
        <strain evidence="5">Acra3RX</strain>
        <tissue evidence="5">Leaf</tissue>
    </source>
</reference>
<dbReference type="GO" id="GO:0061817">
    <property type="term" value="P:endoplasmic reticulum-plasma membrane tethering"/>
    <property type="evidence" value="ECO:0007669"/>
    <property type="project" value="TreeGrafter"/>
</dbReference>
<keyword evidence="3" id="KW-0812">Transmembrane</keyword>
<dbReference type="Proteomes" id="UP001293593">
    <property type="component" value="Unassembled WGS sequence"/>
</dbReference>
<dbReference type="InterPro" id="IPR016763">
    <property type="entry name" value="VAP"/>
</dbReference>
<dbReference type="FunFam" id="2.60.40.10:FF:000813">
    <property type="entry name" value="Vesicle-associated protein 1-1"/>
    <property type="match status" value="1"/>
</dbReference>
<feature type="domain" description="MSP" evidence="4">
    <location>
        <begin position="5"/>
        <end position="125"/>
    </location>
</feature>
<gene>
    <name evidence="5" type="ORF">QN277_021901</name>
</gene>
<dbReference type="SUPFAM" id="SSF49354">
    <property type="entry name" value="PapD-like"/>
    <property type="match status" value="1"/>
</dbReference>